<keyword evidence="1" id="KW-0732">Signal</keyword>
<dbReference type="SUPFAM" id="SSF103515">
    <property type="entry name" value="Autotransporter"/>
    <property type="match status" value="1"/>
</dbReference>
<name>A0ABQ3EJ46_9HYPH</name>
<dbReference type="SMART" id="SM00869">
    <property type="entry name" value="Autotransporter"/>
    <property type="match status" value="1"/>
</dbReference>
<protein>
    <recommendedName>
        <fullName evidence="2">Autotransporter domain-containing protein</fullName>
    </recommendedName>
</protein>
<comment type="caution">
    <text evidence="3">The sequence shown here is derived from an EMBL/GenBank/DDBJ whole genome shotgun (WGS) entry which is preliminary data.</text>
</comment>
<feature type="chain" id="PRO_5045197434" description="Autotransporter domain-containing protein" evidence="1">
    <location>
        <begin position="34"/>
        <end position="1801"/>
    </location>
</feature>
<dbReference type="PROSITE" id="PS51208">
    <property type="entry name" value="AUTOTRANSPORTER"/>
    <property type="match status" value="1"/>
</dbReference>
<gene>
    <name evidence="3" type="ORF">GCM10007094_33930</name>
</gene>
<dbReference type="Gene3D" id="2.40.128.130">
    <property type="entry name" value="Autotransporter beta-domain"/>
    <property type="match status" value="1"/>
</dbReference>
<proteinExistence type="predicted"/>
<dbReference type="Proteomes" id="UP000637980">
    <property type="component" value="Unassembled WGS sequence"/>
</dbReference>
<feature type="domain" description="Autotransporter" evidence="2">
    <location>
        <begin position="1524"/>
        <end position="1801"/>
    </location>
</feature>
<dbReference type="InterPro" id="IPR005546">
    <property type="entry name" value="Autotransporte_beta"/>
</dbReference>
<evidence type="ECO:0000259" key="2">
    <source>
        <dbReference type="PROSITE" id="PS51208"/>
    </source>
</evidence>
<organism evidence="3 4">
    <name type="scientific">Pseudovibrio japonicus</name>
    <dbReference type="NCBI Taxonomy" id="366534"/>
    <lineage>
        <taxon>Bacteria</taxon>
        <taxon>Pseudomonadati</taxon>
        <taxon>Pseudomonadota</taxon>
        <taxon>Alphaproteobacteria</taxon>
        <taxon>Hyphomicrobiales</taxon>
        <taxon>Stappiaceae</taxon>
        <taxon>Pseudovibrio</taxon>
    </lineage>
</organism>
<evidence type="ECO:0000313" key="3">
    <source>
        <dbReference type="EMBL" id="GHB41677.1"/>
    </source>
</evidence>
<reference evidence="4" key="1">
    <citation type="journal article" date="2019" name="Int. J. Syst. Evol. Microbiol.">
        <title>The Global Catalogue of Microorganisms (GCM) 10K type strain sequencing project: providing services to taxonomists for standard genome sequencing and annotation.</title>
        <authorList>
            <consortium name="The Broad Institute Genomics Platform"/>
            <consortium name="The Broad Institute Genome Sequencing Center for Infectious Disease"/>
            <person name="Wu L."/>
            <person name="Ma J."/>
        </authorList>
    </citation>
    <scope>NUCLEOTIDE SEQUENCE [LARGE SCALE GENOMIC DNA]</scope>
    <source>
        <strain evidence="4">KCTC 12861</strain>
    </source>
</reference>
<keyword evidence="4" id="KW-1185">Reference proteome</keyword>
<evidence type="ECO:0000256" key="1">
    <source>
        <dbReference type="SAM" id="SignalP"/>
    </source>
</evidence>
<sequence>MRKRPNYRRIAPFTAGLLASTIIAVSFSGSAVAQIVINAPQNTPVTLLADGTVLVTDTGSIDVNPGFFAISSNGFNSEITLNGPVSGTINSPGNVDSLNVIFQNGDTSNTLIVRQGGDITATDVGAAQFARGVFQDHPDATHMVDLENAQITVTAPNASVAVGIAQRSNAQSTTVRFGANGEVSVSGGIDGAAGIVQFSQGNSTTATFGTGTHIEVESSGNSTGIGQTVSFGGDATVVFEGDARIDVRSTSAIFLVSTAISQITTSGSASAILGSDVHITSSGNAIAEGVSQLSFDNSFELGERSTITVTATGDGVGVEQFDVFFPGTDSTSVLHANSSISVTAGDEATGIYSEANNGSSNITLYEGVSITATGDSTTRGIVQTSTDSDNTITLENATISAISNSSSVRAIDQSTDVGNNTLDVGSNAQISAQGDGPVAYGIDQFTIQGDINNTFGSGNQITAEGNNVTAAINQRVGDSGDITNVFGDNTRIEATGNLTVTGVSQRTSSGFVSTTFGNDTTLNISLSNRAIGVIQDSQDNSFVLGENSTIHVQANSRANGLLQGSAFVSNDGNSALIHDNSHINIIAGDIALGIEQEADTGTNIIKLGADGSITITSDIDANGIIQTNIDGDNTVEAGENWDLSIDVGRFGWGIIQETSNGDNTLDIGPNGTLSITSLDSSATGVRQSNTLGDNTLRIGENANLTITTNGDGIGLVELLFQITTEGNNSIEIGDGDPMTIIADANAIAITQINTLGDNSVWIGVDEEISITAGGFGVGVGQFNFDGDNSVWIGQGLKMTIDAGDFARGLSQENVNGSNSIEIGDHGNLSISAVEDAFGINQITETGDNSTWLGTDLEMTVDAGGTANGIFQQSLDGDSTLEIGPNGTLSVTSELGAFGLFQRNFNSDNTIQIGENGSLTITGQGGAGITQLTNAGSNSMLIGAGGHISITSAGSANAVNQSLFVGDNTLEIGANGTWTVSAGITVFGIGQSAREEGDNTLLIGENGTFTVTTEGLVATGLAQSATEGDNLLEIEANGSLTVEAGGEARGIRQLNRNGDNTLLIGENGILTVTAGEDAFGIVQQTNIGNNTLLIGANDPLTVTAGGVAIGIEQVTDLGTNSIWIGAGERISVTAGLDGTGIDQTNIDGDNILEIGDHGKLEVVSGGIFTFGIDQSTNTGANAIQIGENGSIIVDGSFSVTGIRQSTFGSEDVTLTIGRGAWIDVTSSIAEVAGIFQGTTDGAASLSIGSGSMMNISGVTAARAVFQRASQNNLTIGANSTVHVVSETGLGFAVDQGSVSGSNRATIGANSRINVKAATTARGISSSASIGSAFITVEQGAEIYASGDLAQGVFVNADNSELLSSGRIIATSTNATTQSFGVQMIGDHNNFVNYGSVFADLAPDSHAIMMNGNHNSLSLLAYPVIQGQITFGDGAGTFGTDNTLTIGSGFDAAFTIDADPHELTVLGQGQPLAVNQIAPYQVKVVTLDSDGFFRASSVRMTDDLIRYLQQEIYTRELKNRQFLYQDNGLIQDFWFDASGFGQASTTGRAYSHFLGAFTIGYDRAFEDNALGGIYAGYSIGAVNAGNRNWDNTLQTAYAGIYYDRVFNRILTGINLLGGINWDDVSRTYLDNTAPGGVVKGDDNGVGFLISPELTIGYEVPWRQYLIVPSAGVRYSLFHQDSYSESGVNGLRLDSRNHQQINVRLQLAGIGFNALNQDSNYWNTTLRAGLDIYGNWGDDIDASVMGFDVPYNENLNDGGVRPFVGADVAYEVTDRATLDFGVEGAYDSIDAVFGSINAGFSVLF</sequence>
<feature type="signal peptide" evidence="1">
    <location>
        <begin position="1"/>
        <end position="33"/>
    </location>
</feature>
<dbReference type="InterPro" id="IPR036709">
    <property type="entry name" value="Autotransporte_beta_dom_sf"/>
</dbReference>
<dbReference type="RefSeq" id="WP_189437978.1">
    <property type="nucleotide sequence ID" value="NZ_BMXE01000006.1"/>
</dbReference>
<evidence type="ECO:0000313" key="4">
    <source>
        <dbReference type="Proteomes" id="UP000637980"/>
    </source>
</evidence>
<accession>A0ABQ3EJ46</accession>
<dbReference type="EMBL" id="BMXE01000006">
    <property type="protein sequence ID" value="GHB41677.1"/>
    <property type="molecule type" value="Genomic_DNA"/>
</dbReference>